<reference evidence="2 3" key="1">
    <citation type="submission" date="2018-08" db="EMBL/GenBank/DDBJ databases">
        <title>Actinomadura jelena sp. nov., a novel Actinomycete isolated from soil in Chad.</title>
        <authorList>
            <person name="Shi L."/>
        </authorList>
    </citation>
    <scope>NUCLEOTIDE SEQUENCE [LARGE SCALE GENOMIC DNA]</scope>
    <source>
        <strain evidence="2 3">NEAU-G17</strain>
    </source>
</reference>
<name>A0A372JJG3_9ACTN</name>
<keyword evidence="3" id="KW-1185">Reference proteome</keyword>
<dbReference type="SUPFAM" id="SSF51735">
    <property type="entry name" value="NAD(P)-binding Rossmann-fold domains"/>
    <property type="match status" value="1"/>
</dbReference>
<gene>
    <name evidence="2" type="ORF">DZF91_18565</name>
</gene>
<dbReference type="EMBL" id="QURH01000303">
    <property type="protein sequence ID" value="RFU40163.1"/>
    <property type="molecule type" value="Genomic_DNA"/>
</dbReference>
<dbReference type="Gene3D" id="3.40.50.720">
    <property type="entry name" value="NAD(P)-binding Rossmann-like Domain"/>
    <property type="match status" value="1"/>
</dbReference>
<evidence type="ECO:0000313" key="2">
    <source>
        <dbReference type="EMBL" id="RFU40163.1"/>
    </source>
</evidence>
<organism evidence="2 3">
    <name type="scientific">Actinomadura logoneensis</name>
    <dbReference type="NCBI Taxonomy" id="2293572"/>
    <lineage>
        <taxon>Bacteria</taxon>
        <taxon>Bacillati</taxon>
        <taxon>Actinomycetota</taxon>
        <taxon>Actinomycetes</taxon>
        <taxon>Streptosporangiales</taxon>
        <taxon>Thermomonosporaceae</taxon>
        <taxon>Actinomadura</taxon>
    </lineage>
</organism>
<dbReference type="RefSeq" id="WP_117358719.1">
    <property type="nucleotide sequence ID" value="NZ_QURH01000303.1"/>
</dbReference>
<protein>
    <submittedName>
        <fullName evidence="2">NAD-dependent epimerase/dehydratase family protein</fullName>
    </submittedName>
</protein>
<dbReference type="Pfam" id="PF01370">
    <property type="entry name" value="Epimerase"/>
    <property type="match status" value="1"/>
</dbReference>
<sequence>MRVLVLGAGGYVGSALTERLAAAGHEVVALARSGGKSVPGAAEVRVGDLADPASLTAAVTPDIDAVVHAATPSGDAGVDAAAVEALTAPLRGSGRAFVYTSGVWVLGATGDAAADEDAATRPIPIVGYRPEIERRVLDTAADGVRAAVVRPGIVHGRGSGIPAMLVRWAAEDGAPRLVGDPAVRWPMVHVDDLADLFLAVLTDAPAGTVWHGVSETAVPVRDLAVAAGRAAGVKGEPRVWTVEQAAGELGGPFAEALALDQSVSSRLTRDRLGWNPSRPGSVADLGEGSYA</sequence>
<dbReference type="InterPro" id="IPR051783">
    <property type="entry name" value="NAD(P)-dependent_oxidoreduct"/>
</dbReference>
<proteinExistence type="predicted"/>
<evidence type="ECO:0000313" key="3">
    <source>
        <dbReference type="Proteomes" id="UP000261811"/>
    </source>
</evidence>
<dbReference type="GO" id="GO:0005737">
    <property type="term" value="C:cytoplasm"/>
    <property type="evidence" value="ECO:0007669"/>
    <property type="project" value="TreeGrafter"/>
</dbReference>
<dbReference type="Proteomes" id="UP000261811">
    <property type="component" value="Unassembled WGS sequence"/>
</dbReference>
<dbReference type="OrthoDB" id="9787292at2"/>
<dbReference type="PANTHER" id="PTHR48079:SF6">
    <property type="entry name" value="NAD(P)-BINDING DOMAIN-CONTAINING PROTEIN-RELATED"/>
    <property type="match status" value="1"/>
</dbReference>
<comment type="caution">
    <text evidence="2">The sequence shown here is derived from an EMBL/GenBank/DDBJ whole genome shotgun (WGS) entry which is preliminary data.</text>
</comment>
<dbReference type="PANTHER" id="PTHR48079">
    <property type="entry name" value="PROTEIN YEEZ"/>
    <property type="match status" value="1"/>
</dbReference>
<dbReference type="AlphaFoldDB" id="A0A372JJG3"/>
<dbReference type="GO" id="GO:0004029">
    <property type="term" value="F:aldehyde dehydrogenase (NAD+) activity"/>
    <property type="evidence" value="ECO:0007669"/>
    <property type="project" value="TreeGrafter"/>
</dbReference>
<accession>A0A372JJG3</accession>
<evidence type="ECO:0000259" key="1">
    <source>
        <dbReference type="Pfam" id="PF01370"/>
    </source>
</evidence>
<dbReference type="InterPro" id="IPR001509">
    <property type="entry name" value="Epimerase_deHydtase"/>
</dbReference>
<dbReference type="InterPro" id="IPR036291">
    <property type="entry name" value="NAD(P)-bd_dom_sf"/>
</dbReference>
<feature type="domain" description="NAD-dependent epimerase/dehydratase" evidence="1">
    <location>
        <begin position="3"/>
        <end position="205"/>
    </location>
</feature>